<proteinExistence type="predicted"/>
<gene>
    <name evidence="1" type="ORF">NCAV_1413</name>
</gene>
<sequence>MEGYHMKLLGNEWYHALKSILKKPEKKYRRIITVDKQDKA</sequence>
<protein>
    <submittedName>
        <fullName evidence="1">Uncharacterized protein</fullName>
    </submittedName>
</protein>
<keyword evidence="2" id="KW-1185">Reference proteome</keyword>
<name>A0A2K5ASJ1_9ARCH</name>
<dbReference type="KEGG" id="ncv:NCAV_1413"/>
<dbReference type="AlphaFoldDB" id="A0A2K5ASJ1"/>
<reference evidence="2" key="1">
    <citation type="submission" date="2018-01" db="EMBL/GenBank/DDBJ databases">
        <authorList>
            <person name="Kerou L M."/>
        </authorList>
    </citation>
    <scope>NUCLEOTIDE SEQUENCE [LARGE SCALE GENOMIC DNA]</scope>
    <source>
        <strain evidence="2">SCU2</strain>
    </source>
</reference>
<accession>A0A2K5ASJ1</accession>
<evidence type="ECO:0000313" key="2">
    <source>
        <dbReference type="Proteomes" id="UP000236248"/>
    </source>
</evidence>
<evidence type="ECO:0000313" key="1">
    <source>
        <dbReference type="EMBL" id="SPC34579.1"/>
    </source>
</evidence>
<organism evidence="1 2">
    <name type="scientific">Candidatus Nitrosocaldus cavascurensis</name>
    <dbReference type="NCBI Taxonomy" id="2058097"/>
    <lineage>
        <taxon>Archaea</taxon>
        <taxon>Nitrososphaerota</taxon>
        <taxon>Nitrososphaeria</taxon>
        <taxon>Candidatus Nitrosocaldales</taxon>
        <taxon>Candidatus Nitrosocaldaceae</taxon>
        <taxon>Candidatus Nitrosocaldus</taxon>
    </lineage>
</organism>
<dbReference type="Proteomes" id="UP000236248">
    <property type="component" value="Chromosome NCAV"/>
</dbReference>
<dbReference type="EMBL" id="LT981265">
    <property type="protein sequence ID" value="SPC34579.1"/>
    <property type="molecule type" value="Genomic_DNA"/>
</dbReference>